<dbReference type="AlphaFoldDB" id="A0A699RIF7"/>
<accession>A0A699RIF7</accession>
<reference evidence="2" key="1">
    <citation type="journal article" date="2019" name="Sci. Rep.">
        <title>Draft genome of Tanacetum cinerariifolium, the natural source of mosquito coil.</title>
        <authorList>
            <person name="Yamashiro T."/>
            <person name="Shiraishi A."/>
            <person name="Satake H."/>
            <person name="Nakayama K."/>
        </authorList>
    </citation>
    <scope>NUCLEOTIDE SEQUENCE</scope>
</reference>
<evidence type="ECO:0000313" key="2">
    <source>
        <dbReference type="EMBL" id="GFC82594.1"/>
    </source>
</evidence>
<proteinExistence type="predicted"/>
<name>A0A699RIF7_TANCI</name>
<sequence>IVEEEAYAAREAWAHSVGLRQQSILSFRPTMSRQIMAPVTRQGPNIPPNITNPNNMTPESVQAMIDQALM</sequence>
<evidence type="ECO:0000256" key="1">
    <source>
        <dbReference type="SAM" id="MobiDB-lite"/>
    </source>
</evidence>
<feature type="compositionally biased region" description="Low complexity" evidence="1">
    <location>
        <begin position="48"/>
        <end position="58"/>
    </location>
</feature>
<protein>
    <submittedName>
        <fullName evidence="2">Uncharacterized protein</fullName>
    </submittedName>
</protein>
<feature type="region of interest" description="Disordered" evidence="1">
    <location>
        <begin position="39"/>
        <end position="58"/>
    </location>
</feature>
<gene>
    <name evidence="2" type="ORF">Tci_854564</name>
</gene>
<feature type="non-terminal residue" evidence="2">
    <location>
        <position position="1"/>
    </location>
</feature>
<comment type="caution">
    <text evidence="2">The sequence shown here is derived from an EMBL/GenBank/DDBJ whole genome shotgun (WGS) entry which is preliminary data.</text>
</comment>
<organism evidence="2">
    <name type="scientific">Tanacetum cinerariifolium</name>
    <name type="common">Dalmatian daisy</name>
    <name type="synonym">Chrysanthemum cinerariifolium</name>
    <dbReference type="NCBI Taxonomy" id="118510"/>
    <lineage>
        <taxon>Eukaryota</taxon>
        <taxon>Viridiplantae</taxon>
        <taxon>Streptophyta</taxon>
        <taxon>Embryophyta</taxon>
        <taxon>Tracheophyta</taxon>
        <taxon>Spermatophyta</taxon>
        <taxon>Magnoliopsida</taxon>
        <taxon>eudicotyledons</taxon>
        <taxon>Gunneridae</taxon>
        <taxon>Pentapetalae</taxon>
        <taxon>asterids</taxon>
        <taxon>campanulids</taxon>
        <taxon>Asterales</taxon>
        <taxon>Asteraceae</taxon>
        <taxon>Asteroideae</taxon>
        <taxon>Anthemideae</taxon>
        <taxon>Anthemidinae</taxon>
        <taxon>Tanacetum</taxon>
    </lineage>
</organism>
<dbReference type="EMBL" id="BKCJ011085291">
    <property type="protein sequence ID" value="GFC82594.1"/>
    <property type="molecule type" value="Genomic_DNA"/>
</dbReference>